<accession>A0A086ZGY6</accession>
<protein>
    <submittedName>
        <fullName evidence="2">Uncharacterized protein</fullName>
    </submittedName>
</protein>
<keyword evidence="3" id="KW-1185">Reference proteome</keyword>
<dbReference type="Proteomes" id="UP000029096">
    <property type="component" value="Unassembled WGS sequence"/>
</dbReference>
<sequence>MRTLSHKYLHKTKRIERFLHQTHTVANIRQNPPIVTYDHSRINDSLNQSSDGYGDESRKWLHPQ</sequence>
<feature type="compositionally biased region" description="Basic and acidic residues" evidence="1">
    <location>
        <begin position="55"/>
        <end position="64"/>
    </location>
</feature>
<evidence type="ECO:0000313" key="2">
    <source>
        <dbReference type="EMBL" id="KFI45786.1"/>
    </source>
</evidence>
<reference evidence="2 3" key="1">
    <citation type="submission" date="2014-03" db="EMBL/GenBank/DDBJ databases">
        <title>Genomics of Bifidobacteria.</title>
        <authorList>
            <person name="Ventura M."/>
            <person name="Milani C."/>
            <person name="Lugli G.A."/>
        </authorList>
    </citation>
    <scope>NUCLEOTIDE SEQUENCE [LARGE SCALE GENOMIC DNA]</scope>
    <source>
        <strain evidence="2 3">DSM 22767</strain>
    </source>
</reference>
<gene>
    <name evidence="2" type="ORF">BBOH_0588</name>
</gene>
<evidence type="ECO:0000256" key="1">
    <source>
        <dbReference type="SAM" id="MobiDB-lite"/>
    </source>
</evidence>
<evidence type="ECO:0000313" key="3">
    <source>
        <dbReference type="Proteomes" id="UP000029096"/>
    </source>
</evidence>
<dbReference type="AlphaFoldDB" id="A0A086ZGY6"/>
<organism evidence="2 3">
    <name type="scientific">Bifidobacterium bohemicum DSM 22767</name>
    <dbReference type="NCBI Taxonomy" id="1437606"/>
    <lineage>
        <taxon>Bacteria</taxon>
        <taxon>Bacillati</taxon>
        <taxon>Actinomycetota</taxon>
        <taxon>Actinomycetes</taxon>
        <taxon>Bifidobacteriales</taxon>
        <taxon>Bifidobacteriaceae</taxon>
        <taxon>Bifidobacterium</taxon>
    </lineage>
</organism>
<feature type="region of interest" description="Disordered" evidence="1">
    <location>
        <begin position="43"/>
        <end position="64"/>
    </location>
</feature>
<comment type="caution">
    <text evidence="2">The sequence shown here is derived from an EMBL/GenBank/DDBJ whole genome shotgun (WGS) entry which is preliminary data.</text>
</comment>
<proteinExistence type="predicted"/>
<dbReference type="EMBL" id="JGYP01000002">
    <property type="protein sequence ID" value="KFI45786.1"/>
    <property type="molecule type" value="Genomic_DNA"/>
</dbReference>
<name>A0A086ZGY6_9BIFI</name>